<dbReference type="AlphaFoldDB" id="A0A8S1S033"/>
<proteinExistence type="predicted"/>
<keyword evidence="1" id="KW-0732">Signal</keyword>
<evidence type="ECO:0008006" key="4">
    <source>
        <dbReference type="Google" id="ProtNLM"/>
    </source>
</evidence>
<feature type="chain" id="PRO_5035942309" description="Transmembrane protein" evidence="1">
    <location>
        <begin position="17"/>
        <end position="268"/>
    </location>
</feature>
<evidence type="ECO:0000313" key="2">
    <source>
        <dbReference type="EMBL" id="CAD8132094.1"/>
    </source>
</evidence>
<dbReference type="OrthoDB" id="292337at2759"/>
<feature type="signal peptide" evidence="1">
    <location>
        <begin position="1"/>
        <end position="16"/>
    </location>
</feature>
<accession>A0A8S1S033</accession>
<dbReference type="EMBL" id="CAJJDO010000001">
    <property type="protein sequence ID" value="CAD8132094.1"/>
    <property type="molecule type" value="Genomic_DNA"/>
</dbReference>
<reference evidence="2" key="1">
    <citation type="submission" date="2021-01" db="EMBL/GenBank/DDBJ databases">
        <authorList>
            <consortium name="Genoscope - CEA"/>
            <person name="William W."/>
        </authorList>
    </citation>
    <scope>NUCLEOTIDE SEQUENCE</scope>
</reference>
<protein>
    <recommendedName>
        <fullName evidence="4">Transmembrane protein</fullName>
    </recommendedName>
</protein>
<dbReference type="InterPro" id="IPR002895">
    <property type="entry name" value="Paramecium_SA"/>
</dbReference>
<keyword evidence="3" id="KW-1185">Reference proteome</keyword>
<sequence length="268" mass="30399">MIQFIIPLTFLIYTTAIVVNQKNQCLCTDYKNQYECALNQQCIWNTTNCIKKSCGDFYYPLQCKNKKECFYYAQNSSCLDLTNCSSLNSTSTSQCESQSSYCGMYNSTAKECYSLTTNPCSQYTTQSECLYSGQGQLCLWENTQCQDFNCTLLDSQTQCQTYNLYCTWILNNQTCVSATCDNKPTSECTLFLSRNNNSTYIQPCYVDYSEKPAKCRDASLSDLSPFTCSLNTLNFATWNNVELDSGSCELCYAPLIQIISLAILIMIQ</sequence>
<name>A0A8S1S033_9CILI</name>
<organism evidence="2 3">
    <name type="scientific">Paramecium pentaurelia</name>
    <dbReference type="NCBI Taxonomy" id="43138"/>
    <lineage>
        <taxon>Eukaryota</taxon>
        <taxon>Sar</taxon>
        <taxon>Alveolata</taxon>
        <taxon>Ciliophora</taxon>
        <taxon>Intramacronucleata</taxon>
        <taxon>Oligohymenophorea</taxon>
        <taxon>Peniculida</taxon>
        <taxon>Parameciidae</taxon>
        <taxon>Paramecium</taxon>
    </lineage>
</organism>
<dbReference type="Proteomes" id="UP000689195">
    <property type="component" value="Unassembled WGS sequence"/>
</dbReference>
<evidence type="ECO:0000313" key="3">
    <source>
        <dbReference type="Proteomes" id="UP000689195"/>
    </source>
</evidence>
<gene>
    <name evidence="2" type="ORF">PPENT_87.1.T0010439</name>
</gene>
<evidence type="ECO:0000256" key="1">
    <source>
        <dbReference type="SAM" id="SignalP"/>
    </source>
</evidence>
<comment type="caution">
    <text evidence="2">The sequence shown here is derived from an EMBL/GenBank/DDBJ whole genome shotgun (WGS) entry which is preliminary data.</text>
</comment>
<dbReference type="Pfam" id="PF01508">
    <property type="entry name" value="Paramecium_SA"/>
    <property type="match status" value="1"/>
</dbReference>